<sequence length="91" mass="10423">MAPTGSVSMAAWAESPHPRAPRGSVSSHVRRTAENFEELVSERRAALHSHRSPVCFCGRGGERDARQGFDCLWFWAFFHSTSKHQPHHWFY</sequence>
<name>A0AAD9CDL5_DISEL</name>
<reference evidence="2" key="1">
    <citation type="submission" date="2023-04" db="EMBL/GenBank/DDBJ databases">
        <title>Chromosome-level genome of Chaenocephalus aceratus.</title>
        <authorList>
            <person name="Park H."/>
        </authorList>
    </citation>
    <scope>NUCLEOTIDE SEQUENCE</scope>
    <source>
        <strain evidence="2">DE</strain>
        <tissue evidence="2">Muscle</tissue>
    </source>
</reference>
<evidence type="ECO:0000313" key="3">
    <source>
        <dbReference type="Proteomes" id="UP001228049"/>
    </source>
</evidence>
<accession>A0AAD9CDL5</accession>
<evidence type="ECO:0000313" key="2">
    <source>
        <dbReference type="EMBL" id="KAK1900150.1"/>
    </source>
</evidence>
<dbReference type="EMBL" id="JASDAP010000007">
    <property type="protein sequence ID" value="KAK1900150.1"/>
    <property type="molecule type" value="Genomic_DNA"/>
</dbReference>
<gene>
    <name evidence="2" type="ORF">KUDE01_000937</name>
</gene>
<comment type="caution">
    <text evidence="2">The sequence shown here is derived from an EMBL/GenBank/DDBJ whole genome shotgun (WGS) entry which is preliminary data.</text>
</comment>
<protein>
    <submittedName>
        <fullName evidence="2">Lipid-A-disaccharide synthase</fullName>
    </submittedName>
</protein>
<evidence type="ECO:0000256" key="1">
    <source>
        <dbReference type="SAM" id="MobiDB-lite"/>
    </source>
</evidence>
<keyword evidence="3" id="KW-1185">Reference proteome</keyword>
<dbReference type="Proteomes" id="UP001228049">
    <property type="component" value="Unassembled WGS sequence"/>
</dbReference>
<proteinExistence type="predicted"/>
<organism evidence="2 3">
    <name type="scientific">Dissostichus eleginoides</name>
    <name type="common">Patagonian toothfish</name>
    <name type="synonym">Dissostichus amissus</name>
    <dbReference type="NCBI Taxonomy" id="100907"/>
    <lineage>
        <taxon>Eukaryota</taxon>
        <taxon>Metazoa</taxon>
        <taxon>Chordata</taxon>
        <taxon>Craniata</taxon>
        <taxon>Vertebrata</taxon>
        <taxon>Euteleostomi</taxon>
        <taxon>Actinopterygii</taxon>
        <taxon>Neopterygii</taxon>
        <taxon>Teleostei</taxon>
        <taxon>Neoteleostei</taxon>
        <taxon>Acanthomorphata</taxon>
        <taxon>Eupercaria</taxon>
        <taxon>Perciformes</taxon>
        <taxon>Notothenioidei</taxon>
        <taxon>Nototheniidae</taxon>
        <taxon>Dissostichus</taxon>
    </lineage>
</organism>
<feature type="region of interest" description="Disordered" evidence="1">
    <location>
        <begin position="1"/>
        <end position="29"/>
    </location>
</feature>
<dbReference type="AlphaFoldDB" id="A0AAD9CDL5"/>